<feature type="compositionally biased region" description="Acidic residues" evidence="1">
    <location>
        <begin position="139"/>
        <end position="153"/>
    </location>
</feature>
<proteinExistence type="predicted"/>
<evidence type="ECO:0000259" key="2">
    <source>
        <dbReference type="Pfam" id="PF07727"/>
    </source>
</evidence>
<feature type="compositionally biased region" description="Basic and acidic residues" evidence="1">
    <location>
        <begin position="59"/>
        <end position="79"/>
    </location>
</feature>
<organism evidence="3">
    <name type="scientific">Nicotiana tabacum</name>
    <name type="common">Common tobacco</name>
    <dbReference type="NCBI Taxonomy" id="4097"/>
    <lineage>
        <taxon>Eukaryota</taxon>
        <taxon>Viridiplantae</taxon>
        <taxon>Streptophyta</taxon>
        <taxon>Embryophyta</taxon>
        <taxon>Tracheophyta</taxon>
        <taxon>Spermatophyta</taxon>
        <taxon>Magnoliopsida</taxon>
        <taxon>eudicotyledons</taxon>
        <taxon>Gunneridae</taxon>
        <taxon>Pentapetalae</taxon>
        <taxon>asterids</taxon>
        <taxon>lamiids</taxon>
        <taxon>Solanales</taxon>
        <taxon>Solanaceae</taxon>
        <taxon>Nicotianoideae</taxon>
        <taxon>Nicotianeae</taxon>
        <taxon>Nicotiana</taxon>
    </lineage>
</organism>
<name>A0A1S3XJ28_TOBAC</name>
<dbReference type="PaxDb" id="4097-A0A1S3XJ28"/>
<protein>
    <submittedName>
        <fullName evidence="3">Ribosome biogenesis protein BOP1 homolog</fullName>
    </submittedName>
</protein>
<dbReference type="AlphaFoldDB" id="A0A1S3XJ28"/>
<gene>
    <name evidence="3" type="primary">LOC107765694</name>
</gene>
<sequence>MEAIRMLIAFAAHMEFTLYQMDVKSAFLNGYLKEEAFVKQPPGFENVAPLDTLPPTSEKPQEEKFTIEKGVGDLRKEIDTTAMEPVSENEGAYGDEKESDTDDKTVEQVNDSAEEKNHSEEEDDSKSKGEDKEKVSESEGGDEESEEEDENVSEESKGSITIGNIVIAPSEKTGGETRAQETGSLLTPFTGDKEVSSDEDDVPLSEAIKESRSAKKPRKKVSILKPVVELDGEDESYSALPAKSSSPKRKVPKVPKTTTPSTRASKDKTRKNVPTAVD</sequence>
<dbReference type="Pfam" id="PF07727">
    <property type="entry name" value="RVT_2"/>
    <property type="match status" value="1"/>
</dbReference>
<evidence type="ECO:0000313" key="3">
    <source>
        <dbReference type="RefSeq" id="XP_016439854.1"/>
    </source>
</evidence>
<feature type="region of interest" description="Disordered" evidence="1">
    <location>
        <begin position="232"/>
        <end position="278"/>
    </location>
</feature>
<accession>A0A1S3XJ28</accession>
<dbReference type="KEGG" id="nta:107765694"/>
<evidence type="ECO:0000256" key="1">
    <source>
        <dbReference type="SAM" id="MobiDB-lite"/>
    </source>
</evidence>
<feature type="compositionally biased region" description="Basic and acidic residues" evidence="1">
    <location>
        <begin position="113"/>
        <end position="137"/>
    </location>
</feature>
<reference evidence="3" key="1">
    <citation type="submission" date="2025-08" db="UniProtKB">
        <authorList>
            <consortium name="RefSeq"/>
        </authorList>
    </citation>
    <scope>IDENTIFICATION</scope>
</reference>
<feature type="domain" description="Reverse transcriptase Ty1/copia-type" evidence="2">
    <location>
        <begin position="2"/>
        <end position="46"/>
    </location>
</feature>
<feature type="compositionally biased region" description="Low complexity" evidence="1">
    <location>
        <begin position="254"/>
        <end position="263"/>
    </location>
</feature>
<feature type="region of interest" description="Disordered" evidence="1">
    <location>
        <begin position="43"/>
        <end position="219"/>
    </location>
</feature>
<dbReference type="OrthoDB" id="10471803at2759"/>
<dbReference type="RefSeq" id="XP_016439854.1">
    <property type="nucleotide sequence ID" value="XM_016584368.1"/>
</dbReference>
<dbReference type="InterPro" id="IPR013103">
    <property type="entry name" value="RVT_2"/>
</dbReference>